<dbReference type="Gene3D" id="3.10.20.30">
    <property type="match status" value="1"/>
</dbReference>
<dbReference type="EMBL" id="NISK01000001">
    <property type="protein sequence ID" value="OWQ99864.1"/>
    <property type="molecule type" value="Genomic_DNA"/>
</dbReference>
<gene>
    <name evidence="1" type="primary">thiS</name>
    <name evidence="1" type="ORF">CDQ92_05370</name>
</gene>
<dbReference type="AlphaFoldDB" id="A0A246K2U1"/>
<protein>
    <submittedName>
        <fullName evidence="1">Thiamine biosynthesis protein ThiS</fullName>
    </submittedName>
</protein>
<organism evidence="1 2">
    <name type="scientific">Sphingopyxis bauzanensis</name>
    <dbReference type="NCBI Taxonomy" id="651663"/>
    <lineage>
        <taxon>Bacteria</taxon>
        <taxon>Pseudomonadati</taxon>
        <taxon>Pseudomonadota</taxon>
        <taxon>Alphaproteobacteria</taxon>
        <taxon>Sphingomonadales</taxon>
        <taxon>Sphingomonadaceae</taxon>
        <taxon>Sphingopyxis</taxon>
    </lineage>
</organism>
<evidence type="ECO:0000313" key="1">
    <source>
        <dbReference type="EMBL" id="OWQ99864.1"/>
    </source>
</evidence>
<dbReference type="InterPro" id="IPR003749">
    <property type="entry name" value="ThiS/MoaD-like"/>
</dbReference>
<evidence type="ECO:0000313" key="2">
    <source>
        <dbReference type="Proteomes" id="UP000197361"/>
    </source>
</evidence>
<dbReference type="Proteomes" id="UP000197361">
    <property type="component" value="Unassembled WGS sequence"/>
</dbReference>
<dbReference type="PANTHER" id="PTHR34472:SF1">
    <property type="entry name" value="SULFUR CARRIER PROTEIN THIS"/>
    <property type="match status" value="1"/>
</dbReference>
<reference evidence="1 2" key="1">
    <citation type="journal article" date="2010" name="Int. J. Syst. Evol. Microbiol.">
        <title>Sphingopyxis bauzanensis sp. nov., a psychrophilic bacterium isolated from soil.</title>
        <authorList>
            <person name="Zhang D.C."/>
            <person name="Liu H.C."/>
            <person name="Xin Y.H."/>
            <person name="Zhou Y.G."/>
            <person name="Schinner F."/>
            <person name="Margesin R."/>
        </authorList>
    </citation>
    <scope>NUCLEOTIDE SEQUENCE [LARGE SCALE GENOMIC DNA]</scope>
    <source>
        <strain evidence="1 2">DSM 22271</strain>
    </source>
</reference>
<dbReference type="InterPro" id="IPR012675">
    <property type="entry name" value="Beta-grasp_dom_sf"/>
</dbReference>
<dbReference type="InterPro" id="IPR010035">
    <property type="entry name" value="Thi_S"/>
</dbReference>
<dbReference type="PANTHER" id="PTHR34472">
    <property type="entry name" value="SULFUR CARRIER PROTEIN THIS"/>
    <property type="match status" value="1"/>
</dbReference>
<proteinExistence type="predicted"/>
<accession>A0A246K2U1</accession>
<dbReference type="OrthoDB" id="197113at2"/>
<dbReference type="InterPro" id="IPR016155">
    <property type="entry name" value="Mopterin_synth/thiamin_S_b"/>
</dbReference>
<comment type="caution">
    <text evidence="1">The sequence shown here is derived from an EMBL/GenBank/DDBJ whole genome shotgun (WGS) entry which is preliminary data.</text>
</comment>
<sequence>MAVNLRLARTEQVEVRAGEDKNGRLVGQGGGFRLRRYALPLYGLLGKRQSKADSPVILVILNGETRQVRDGSIADLVASLGLDVKKVAVERNREIVPRSTLADVALCEGDALEIVHFVGGGC</sequence>
<dbReference type="Pfam" id="PF02597">
    <property type="entry name" value="ThiS"/>
    <property type="match status" value="1"/>
</dbReference>
<name>A0A246K2U1_9SPHN</name>
<dbReference type="SUPFAM" id="SSF54285">
    <property type="entry name" value="MoaD/ThiS"/>
    <property type="match status" value="1"/>
</dbReference>
<dbReference type="CDD" id="cd00565">
    <property type="entry name" value="Ubl_ThiS"/>
    <property type="match status" value="1"/>
</dbReference>
<keyword evidence="2" id="KW-1185">Reference proteome</keyword>
<dbReference type="NCBIfam" id="TIGR01683">
    <property type="entry name" value="thiS"/>
    <property type="match status" value="1"/>
</dbReference>